<dbReference type="SUPFAM" id="SSF46785">
    <property type="entry name" value="Winged helix' DNA-binding domain"/>
    <property type="match status" value="1"/>
</dbReference>
<gene>
    <name evidence="4" type="ORF">ERJ70_18860</name>
</gene>
<dbReference type="Proteomes" id="UP000665043">
    <property type="component" value="Chromosome"/>
</dbReference>
<organism evidence="4 5">
    <name type="scientific">Sediminibacillus dalangtanensis</name>
    <dbReference type="NCBI Taxonomy" id="2729421"/>
    <lineage>
        <taxon>Bacteria</taxon>
        <taxon>Bacillati</taxon>
        <taxon>Bacillota</taxon>
        <taxon>Bacilli</taxon>
        <taxon>Bacillales</taxon>
        <taxon>Bacillaceae</taxon>
        <taxon>Sediminibacillus</taxon>
    </lineage>
</organism>
<keyword evidence="5" id="KW-1185">Reference proteome</keyword>
<dbReference type="Pfam" id="PF00480">
    <property type="entry name" value="ROK"/>
    <property type="match status" value="1"/>
</dbReference>
<evidence type="ECO:0000313" key="5">
    <source>
        <dbReference type="Proteomes" id="UP000665043"/>
    </source>
</evidence>
<dbReference type="InterPro" id="IPR000600">
    <property type="entry name" value="ROK"/>
</dbReference>
<evidence type="ECO:0000256" key="3">
    <source>
        <dbReference type="ARBA" id="ARBA00022629"/>
    </source>
</evidence>
<evidence type="ECO:0000256" key="1">
    <source>
        <dbReference type="ARBA" id="ARBA00002486"/>
    </source>
</evidence>
<evidence type="ECO:0000313" key="4">
    <source>
        <dbReference type="EMBL" id="QTN01160.1"/>
    </source>
</evidence>
<dbReference type="InterPro" id="IPR036390">
    <property type="entry name" value="WH_DNA-bd_sf"/>
</dbReference>
<dbReference type="SUPFAM" id="SSF53067">
    <property type="entry name" value="Actin-like ATPase domain"/>
    <property type="match status" value="1"/>
</dbReference>
<dbReference type="InterPro" id="IPR036388">
    <property type="entry name" value="WH-like_DNA-bd_sf"/>
</dbReference>
<dbReference type="Gene3D" id="3.30.420.40">
    <property type="match status" value="2"/>
</dbReference>
<dbReference type="RefSeq" id="WP_209366283.1">
    <property type="nucleotide sequence ID" value="NZ_CP046956.1"/>
</dbReference>
<dbReference type="Pfam" id="PF13412">
    <property type="entry name" value="HTH_24"/>
    <property type="match status" value="1"/>
</dbReference>
<dbReference type="EMBL" id="CP046956">
    <property type="protein sequence ID" value="QTN01160.1"/>
    <property type="molecule type" value="Genomic_DNA"/>
</dbReference>
<reference evidence="4 5" key="1">
    <citation type="submission" date="2019-12" db="EMBL/GenBank/DDBJ databases">
        <title>The whole genome sequencing of a strain isolated from a Mars analog, Dalangtan Playa.</title>
        <authorList>
            <person name="Huang T."/>
        </authorList>
    </citation>
    <scope>NUCLEOTIDE SEQUENCE [LARGE SCALE GENOMIC DNA]</scope>
    <source>
        <strain evidence="4 5">DP4-553-S</strain>
    </source>
</reference>
<keyword evidence="3" id="KW-0119">Carbohydrate metabolism</keyword>
<dbReference type="PANTHER" id="PTHR18964:SF149">
    <property type="entry name" value="BIFUNCTIONAL UDP-N-ACETYLGLUCOSAMINE 2-EPIMERASE_N-ACETYLMANNOSAMINE KINASE"/>
    <property type="match status" value="1"/>
</dbReference>
<keyword evidence="3" id="KW-0859">Xylose metabolism</keyword>
<evidence type="ECO:0000256" key="2">
    <source>
        <dbReference type="ARBA" id="ARBA00006479"/>
    </source>
</evidence>
<dbReference type="InterPro" id="IPR043129">
    <property type="entry name" value="ATPase_NBD"/>
</dbReference>
<name>A0ABX7VWC6_9BACI</name>
<comment type="similarity">
    <text evidence="2">Belongs to the ROK (NagC/XylR) family.</text>
</comment>
<protein>
    <submittedName>
        <fullName evidence="4">ROK family protein</fullName>
    </submittedName>
</protein>
<proteinExistence type="inferred from homology"/>
<comment type="function">
    <text evidence="1">Transcriptional repressor of xylose-utilizing enzymes.</text>
</comment>
<dbReference type="Gene3D" id="1.10.10.10">
    <property type="entry name" value="Winged helix-like DNA-binding domain superfamily/Winged helix DNA-binding domain"/>
    <property type="match status" value="1"/>
</dbReference>
<sequence>MDSVPIAGGAEEMKRQNRSSVLHVLRKESPVSNADLARHTGLSVMSISNIIKELQACDLVKTTGSGESQGGRKPTLYQLHEQNCVISVAIHVDNIQIAKINPQGNIVQVEKQSICGQLRQNEWAALVCDLIDQLLENTEDQARPLGIGVSAPGPVDVDSGTMLHPPNIKAIEQWQVAALLRERYRLPVVLERDANAAALGEYWFGSSENKSSMLYVLADQGIGGGIIFQGKVYRGFLNGAGELGHHTIDMDGPKCSCGSYGCLEALASGIAMTKKAETMHNQREAPSSEKQQITLEKIFQAAAAEEPLAMQLLEESANYLGVGIANAANILNPEEIIIGGAIVHGYPAAMETISYLVNDRILYNGNNPMIIKRSQFKEEAQLVGAAAVILDHLFSNPQLLLK</sequence>
<dbReference type="PANTHER" id="PTHR18964">
    <property type="entry name" value="ROK (REPRESSOR, ORF, KINASE) FAMILY"/>
    <property type="match status" value="1"/>
</dbReference>
<accession>A0ABX7VWC6</accession>